<dbReference type="GO" id="GO:0003700">
    <property type="term" value="F:DNA-binding transcription factor activity"/>
    <property type="evidence" value="ECO:0007669"/>
    <property type="project" value="TreeGrafter"/>
</dbReference>
<evidence type="ECO:0000259" key="5">
    <source>
        <dbReference type="PROSITE" id="PS50977"/>
    </source>
</evidence>
<dbReference type="PROSITE" id="PS50977">
    <property type="entry name" value="HTH_TETR_2"/>
    <property type="match status" value="1"/>
</dbReference>
<evidence type="ECO:0000256" key="4">
    <source>
        <dbReference type="PROSITE-ProRule" id="PRU00335"/>
    </source>
</evidence>
<dbReference type="PANTHER" id="PTHR30055">
    <property type="entry name" value="HTH-TYPE TRANSCRIPTIONAL REGULATOR RUTR"/>
    <property type="match status" value="1"/>
</dbReference>
<dbReference type="InterPro" id="IPR036271">
    <property type="entry name" value="Tet_transcr_reg_TetR-rel_C_sf"/>
</dbReference>
<accession>A0A258FJF6</accession>
<dbReference type="Gene3D" id="1.10.10.60">
    <property type="entry name" value="Homeodomain-like"/>
    <property type="match status" value="1"/>
</dbReference>
<name>A0A258FJF6_9CAUL</name>
<dbReference type="Gene3D" id="1.10.357.10">
    <property type="entry name" value="Tetracycline Repressor, domain 2"/>
    <property type="match status" value="1"/>
</dbReference>
<evidence type="ECO:0000256" key="3">
    <source>
        <dbReference type="ARBA" id="ARBA00023163"/>
    </source>
</evidence>
<feature type="DNA-binding region" description="H-T-H motif" evidence="4">
    <location>
        <begin position="40"/>
        <end position="59"/>
    </location>
</feature>
<feature type="domain" description="HTH tetR-type" evidence="5">
    <location>
        <begin position="17"/>
        <end position="77"/>
    </location>
</feature>
<keyword evidence="2 4" id="KW-0238">DNA-binding</keyword>
<dbReference type="InterPro" id="IPR050109">
    <property type="entry name" value="HTH-type_TetR-like_transc_reg"/>
</dbReference>
<dbReference type="InterPro" id="IPR001647">
    <property type="entry name" value="HTH_TetR"/>
</dbReference>
<comment type="caution">
    <text evidence="6">The sequence shown here is derived from an EMBL/GenBank/DDBJ whole genome shotgun (WGS) entry which is preliminary data.</text>
</comment>
<dbReference type="InterPro" id="IPR009057">
    <property type="entry name" value="Homeodomain-like_sf"/>
</dbReference>
<evidence type="ECO:0000313" key="7">
    <source>
        <dbReference type="Proteomes" id="UP000215595"/>
    </source>
</evidence>
<reference evidence="6 7" key="1">
    <citation type="submission" date="2017-03" db="EMBL/GenBank/DDBJ databases">
        <title>Lifting the veil on microbial sulfur biogeochemistry in mining wastewaters.</title>
        <authorList>
            <person name="Kantor R.S."/>
            <person name="Colenbrander Nelson T."/>
            <person name="Marshall S."/>
            <person name="Bennett D."/>
            <person name="Apte S."/>
            <person name="Camacho D."/>
            <person name="Thomas B.C."/>
            <person name="Warren L.A."/>
            <person name="Banfield J.F."/>
        </authorList>
    </citation>
    <scope>NUCLEOTIDE SEQUENCE [LARGE SCALE GENOMIC DNA]</scope>
    <source>
        <strain evidence="6">32-69-9</strain>
    </source>
</reference>
<dbReference type="PRINTS" id="PR00455">
    <property type="entry name" value="HTHTETR"/>
</dbReference>
<sequence>MDSHATGILPDLSPGQDARRDGIVREARRFFMAQGYAATRIEPIARAAAVSTATLYAYFPSKEHLFGAVIEDAAEDFSRQMEGVRMADGPARDLLTGFALAYARFMGDPFVRSVFRLVMAERPRFREVALRFFDKGRADFGRPLIVALATLADRGEIRFDKASWAAGQLMGMIEHPVFFMPLVTGDEVQATRDPEHIAADAVETFLARYGT</sequence>
<dbReference type="Pfam" id="PF14246">
    <property type="entry name" value="TetR_C_7"/>
    <property type="match status" value="1"/>
</dbReference>
<dbReference type="InterPro" id="IPR039536">
    <property type="entry name" value="TetR_C_Proteobacteria"/>
</dbReference>
<dbReference type="PANTHER" id="PTHR30055:SF146">
    <property type="entry name" value="HTH-TYPE TRANSCRIPTIONAL DUAL REGULATOR CECR"/>
    <property type="match status" value="1"/>
</dbReference>
<evidence type="ECO:0000256" key="2">
    <source>
        <dbReference type="ARBA" id="ARBA00023125"/>
    </source>
</evidence>
<organism evidence="6 7">
    <name type="scientific">Brevundimonas subvibrioides</name>
    <dbReference type="NCBI Taxonomy" id="74313"/>
    <lineage>
        <taxon>Bacteria</taxon>
        <taxon>Pseudomonadati</taxon>
        <taxon>Pseudomonadota</taxon>
        <taxon>Alphaproteobacteria</taxon>
        <taxon>Caulobacterales</taxon>
        <taxon>Caulobacteraceae</taxon>
        <taxon>Brevundimonas</taxon>
    </lineage>
</organism>
<keyword evidence="1" id="KW-0805">Transcription regulation</keyword>
<evidence type="ECO:0000313" key="6">
    <source>
        <dbReference type="EMBL" id="OYX32104.1"/>
    </source>
</evidence>
<evidence type="ECO:0000256" key="1">
    <source>
        <dbReference type="ARBA" id="ARBA00023015"/>
    </source>
</evidence>
<dbReference type="Pfam" id="PF00440">
    <property type="entry name" value="TetR_N"/>
    <property type="match status" value="1"/>
</dbReference>
<dbReference type="GO" id="GO:0000976">
    <property type="term" value="F:transcription cis-regulatory region binding"/>
    <property type="evidence" value="ECO:0007669"/>
    <property type="project" value="TreeGrafter"/>
</dbReference>
<dbReference type="SUPFAM" id="SSF46689">
    <property type="entry name" value="Homeodomain-like"/>
    <property type="match status" value="1"/>
</dbReference>
<dbReference type="SUPFAM" id="SSF48498">
    <property type="entry name" value="Tetracyclin repressor-like, C-terminal domain"/>
    <property type="match status" value="1"/>
</dbReference>
<proteinExistence type="predicted"/>
<dbReference type="AlphaFoldDB" id="A0A258FJF6"/>
<gene>
    <name evidence="6" type="ORF">B7Z01_11615</name>
</gene>
<dbReference type="FunFam" id="1.10.10.60:FF:000141">
    <property type="entry name" value="TetR family transcriptional regulator"/>
    <property type="match status" value="1"/>
</dbReference>
<dbReference type="Proteomes" id="UP000215595">
    <property type="component" value="Unassembled WGS sequence"/>
</dbReference>
<protein>
    <submittedName>
        <fullName evidence="6">TetR family transcriptional regulator</fullName>
    </submittedName>
</protein>
<keyword evidence="3" id="KW-0804">Transcription</keyword>
<dbReference type="EMBL" id="NCEB01000025">
    <property type="protein sequence ID" value="OYX32104.1"/>
    <property type="molecule type" value="Genomic_DNA"/>
</dbReference>